<keyword evidence="1" id="KW-0812">Transmembrane</keyword>
<protein>
    <submittedName>
        <fullName evidence="2">Uncharacterized protein</fullName>
    </submittedName>
</protein>
<proteinExistence type="predicted"/>
<accession>A0ABU9K5U9</accession>
<name>A0ABU9K5U9_9BACI</name>
<feature type="transmembrane region" description="Helical" evidence="1">
    <location>
        <begin position="105"/>
        <end position="123"/>
    </location>
</feature>
<dbReference type="EMBL" id="JBBYAF010000005">
    <property type="protein sequence ID" value="MEL3971414.1"/>
    <property type="molecule type" value="Genomic_DNA"/>
</dbReference>
<keyword evidence="3" id="KW-1185">Reference proteome</keyword>
<keyword evidence="1" id="KW-1133">Transmembrane helix</keyword>
<evidence type="ECO:0000256" key="1">
    <source>
        <dbReference type="SAM" id="Phobius"/>
    </source>
</evidence>
<reference evidence="2 3" key="1">
    <citation type="submission" date="2024-04" db="EMBL/GenBank/DDBJ databases">
        <title>Bacillus oryzaecorticis sp. nov., a moderately halophilic bacterium isolated from rice husks.</title>
        <authorList>
            <person name="Zhu H.-S."/>
        </authorList>
    </citation>
    <scope>NUCLEOTIDE SEQUENCE [LARGE SCALE GENOMIC DNA]</scope>
    <source>
        <strain evidence="2 3">ZC255</strain>
    </source>
</reference>
<dbReference type="Proteomes" id="UP001389717">
    <property type="component" value="Unassembled WGS sequence"/>
</dbReference>
<sequence>MFFATTSSATSWAYPFVVWDGYRFEVLDEYVEEIDSEIGEVTSYSDMETLSGNFSNEYIEGTKYYSIKGISTDEAIAVKTGSQYKKAVRIGEYKTGIRVKEKNNLFTFVVISAAAASILIFYLRRR</sequence>
<evidence type="ECO:0000313" key="3">
    <source>
        <dbReference type="Proteomes" id="UP001389717"/>
    </source>
</evidence>
<gene>
    <name evidence="2" type="ORF">AAEO50_03900</name>
</gene>
<evidence type="ECO:0000313" key="2">
    <source>
        <dbReference type="EMBL" id="MEL3971414.1"/>
    </source>
</evidence>
<comment type="caution">
    <text evidence="2">The sequence shown here is derived from an EMBL/GenBank/DDBJ whole genome shotgun (WGS) entry which is preliminary data.</text>
</comment>
<organism evidence="2 3">
    <name type="scientific">Rossellomorea oryzaecorticis</name>
    <dbReference type="NCBI Taxonomy" id="1396505"/>
    <lineage>
        <taxon>Bacteria</taxon>
        <taxon>Bacillati</taxon>
        <taxon>Bacillota</taxon>
        <taxon>Bacilli</taxon>
        <taxon>Bacillales</taxon>
        <taxon>Bacillaceae</taxon>
        <taxon>Rossellomorea</taxon>
    </lineage>
</organism>
<keyword evidence="1" id="KW-0472">Membrane</keyword>